<gene>
    <name evidence="1" type="ORF">PMI13_04173</name>
</gene>
<keyword evidence="2" id="KW-1185">Reference proteome</keyword>
<reference evidence="1 2" key="1">
    <citation type="journal article" date="2012" name="J. Bacteriol.">
        <title>Twenty-one genome sequences from Pseudomonas species and 19 genome sequences from diverse bacteria isolated from the rhizosphere and endosphere of Populus deltoides.</title>
        <authorList>
            <person name="Brown S.D."/>
            <person name="Utturkar S.M."/>
            <person name="Klingeman D.M."/>
            <person name="Johnson C.M."/>
            <person name="Martin S.L."/>
            <person name="Land M.L."/>
            <person name="Lu T.Y."/>
            <person name="Schadt C.W."/>
            <person name="Doktycz M.J."/>
            <person name="Pelletier D.A."/>
        </authorList>
    </citation>
    <scope>NUCLEOTIDE SEQUENCE [LARGE SCALE GENOMIC DNA]</scope>
    <source>
        <strain evidence="1 2">CF314</strain>
    </source>
</reference>
<evidence type="ECO:0000313" key="1">
    <source>
        <dbReference type="EMBL" id="EJL67504.1"/>
    </source>
</evidence>
<dbReference type="RefSeq" id="WP_007847494.1">
    <property type="nucleotide sequence ID" value="NZ_AKJY01000118.1"/>
</dbReference>
<organism evidence="1 2">
    <name type="scientific">Chryseobacterium populi</name>
    <dbReference type="NCBI Taxonomy" id="1144316"/>
    <lineage>
        <taxon>Bacteria</taxon>
        <taxon>Pseudomonadati</taxon>
        <taxon>Bacteroidota</taxon>
        <taxon>Flavobacteriia</taxon>
        <taxon>Flavobacteriales</taxon>
        <taxon>Weeksellaceae</taxon>
        <taxon>Chryseobacterium group</taxon>
        <taxon>Chryseobacterium</taxon>
    </lineage>
</organism>
<evidence type="ECO:0008006" key="3">
    <source>
        <dbReference type="Google" id="ProtNLM"/>
    </source>
</evidence>
<dbReference type="PROSITE" id="PS51257">
    <property type="entry name" value="PROKAR_LIPOPROTEIN"/>
    <property type="match status" value="1"/>
</dbReference>
<accession>J3CAA9</accession>
<comment type="caution">
    <text evidence="1">The sequence shown here is derived from an EMBL/GenBank/DDBJ whole genome shotgun (WGS) entry which is preliminary data.</text>
</comment>
<sequence>MKHLIIYLGAFLLFTGCINKDHHSEEITEKLKTFYTTYGKSSDILYESSISKDLFSADLEKILQEAVATSKADIEKVKKSDHPTDKPLLLEGSIFTGLYEGFTAYKIRSIDVKENSKPLSANVTVDLENSNFPDTRWTDIIQLINVPDKGWRIDNIKFDTINGSGNLKTSLKNFVSGAEE</sequence>
<protein>
    <recommendedName>
        <fullName evidence="3">DUF3828 domain-containing protein</fullName>
    </recommendedName>
</protein>
<dbReference type="Proteomes" id="UP000007509">
    <property type="component" value="Unassembled WGS sequence"/>
</dbReference>
<name>J3CAA9_9FLAO</name>
<dbReference type="AlphaFoldDB" id="J3CAA9"/>
<evidence type="ECO:0000313" key="2">
    <source>
        <dbReference type="Proteomes" id="UP000007509"/>
    </source>
</evidence>
<dbReference type="EMBL" id="AKJY01000118">
    <property type="protein sequence ID" value="EJL67504.1"/>
    <property type="molecule type" value="Genomic_DNA"/>
</dbReference>
<dbReference type="OrthoDB" id="759561at2"/>
<dbReference type="PATRIC" id="fig|1144316.3.peg.4174"/>
<proteinExistence type="predicted"/>